<dbReference type="EMBL" id="BMAW01100428">
    <property type="protein sequence ID" value="GFS94879.1"/>
    <property type="molecule type" value="Genomic_DNA"/>
</dbReference>
<proteinExistence type="predicted"/>
<evidence type="ECO:0000313" key="1">
    <source>
        <dbReference type="EMBL" id="GFS94879.1"/>
    </source>
</evidence>
<dbReference type="Proteomes" id="UP000887013">
    <property type="component" value="Unassembled WGS sequence"/>
</dbReference>
<organism evidence="1 2">
    <name type="scientific">Nephila pilipes</name>
    <name type="common">Giant wood spider</name>
    <name type="synonym">Nephila maculata</name>
    <dbReference type="NCBI Taxonomy" id="299642"/>
    <lineage>
        <taxon>Eukaryota</taxon>
        <taxon>Metazoa</taxon>
        <taxon>Ecdysozoa</taxon>
        <taxon>Arthropoda</taxon>
        <taxon>Chelicerata</taxon>
        <taxon>Arachnida</taxon>
        <taxon>Araneae</taxon>
        <taxon>Araneomorphae</taxon>
        <taxon>Entelegynae</taxon>
        <taxon>Araneoidea</taxon>
        <taxon>Nephilidae</taxon>
        <taxon>Nephila</taxon>
    </lineage>
</organism>
<comment type="caution">
    <text evidence="1">The sequence shown here is derived from an EMBL/GenBank/DDBJ whole genome shotgun (WGS) entry which is preliminary data.</text>
</comment>
<gene>
    <name evidence="1" type="ORF">NPIL_105001</name>
</gene>
<keyword evidence="2" id="KW-1185">Reference proteome</keyword>
<evidence type="ECO:0000313" key="2">
    <source>
        <dbReference type="Proteomes" id="UP000887013"/>
    </source>
</evidence>
<accession>A0A8X6N4X7</accession>
<reference evidence="1" key="1">
    <citation type="submission" date="2020-08" db="EMBL/GenBank/DDBJ databases">
        <title>Multicomponent nature underlies the extraordinary mechanical properties of spider dragline silk.</title>
        <authorList>
            <person name="Kono N."/>
            <person name="Nakamura H."/>
            <person name="Mori M."/>
            <person name="Yoshida Y."/>
            <person name="Ohtoshi R."/>
            <person name="Malay A.D."/>
            <person name="Moran D.A.P."/>
            <person name="Tomita M."/>
            <person name="Numata K."/>
            <person name="Arakawa K."/>
        </authorList>
    </citation>
    <scope>NUCLEOTIDE SEQUENCE</scope>
</reference>
<name>A0A8X6N4X7_NEPPI</name>
<dbReference type="AlphaFoldDB" id="A0A8X6N4X7"/>
<sequence>MNAWAVACGKSYPNLNGVSRSTWRTMLGREYEVVAHSGASHVSHSVGPENVWQFQAPYEGISFFRYG</sequence>
<protein>
    <submittedName>
        <fullName evidence="1">Uncharacterized protein</fullName>
    </submittedName>
</protein>